<keyword evidence="1" id="KW-0472">Membrane</keyword>
<protein>
    <submittedName>
        <fullName evidence="2">Uncharacterized protein</fullName>
    </submittedName>
</protein>
<feature type="transmembrane region" description="Helical" evidence="1">
    <location>
        <begin position="189"/>
        <end position="210"/>
    </location>
</feature>
<reference evidence="2 3" key="2">
    <citation type="journal article" date="2014" name="PLoS ONE">
        <title>Evolution of mitochondria reconstructed from the energy metabolism of living bacteria.</title>
        <authorList>
            <person name="Degli Esposti M."/>
            <person name="Chouaia B."/>
            <person name="Comandatore F."/>
            <person name="Crotti E."/>
            <person name="Sassera D."/>
            <person name="Lievens P.M."/>
            <person name="Daffonchio D."/>
            <person name="Bandi C."/>
        </authorList>
    </citation>
    <scope>NUCLEOTIDE SEQUENCE [LARGE SCALE GENOMIC DNA]</scope>
    <source>
        <strain evidence="2 3">SF2.1</strain>
    </source>
</reference>
<keyword evidence="1" id="KW-1133">Transmembrane helix</keyword>
<accession>A0A060QHL8</accession>
<dbReference type="RefSeq" id="WP_023978311.1">
    <property type="nucleotide sequence ID" value="NZ_CBLX010000023.1"/>
</dbReference>
<feature type="transmembrane region" description="Helical" evidence="1">
    <location>
        <begin position="144"/>
        <end position="169"/>
    </location>
</feature>
<organism evidence="2 3">
    <name type="scientific">Asaia bogorensis</name>
    <dbReference type="NCBI Taxonomy" id="91915"/>
    <lineage>
        <taxon>Bacteria</taxon>
        <taxon>Pseudomonadati</taxon>
        <taxon>Pseudomonadota</taxon>
        <taxon>Alphaproteobacteria</taxon>
        <taxon>Acetobacterales</taxon>
        <taxon>Acetobacteraceae</taxon>
        <taxon>Asaia</taxon>
    </lineage>
</organism>
<evidence type="ECO:0000256" key="1">
    <source>
        <dbReference type="SAM" id="Phobius"/>
    </source>
</evidence>
<evidence type="ECO:0000313" key="3">
    <source>
        <dbReference type="Proteomes" id="UP000027583"/>
    </source>
</evidence>
<feature type="transmembrane region" description="Helical" evidence="1">
    <location>
        <begin position="222"/>
        <end position="241"/>
    </location>
</feature>
<name>A0A060QHL8_9PROT</name>
<dbReference type="Proteomes" id="UP000027583">
    <property type="component" value="Unassembled WGS sequence"/>
</dbReference>
<evidence type="ECO:0000313" key="2">
    <source>
        <dbReference type="EMBL" id="CDG40654.1"/>
    </source>
</evidence>
<reference evidence="2 3" key="1">
    <citation type="journal article" date="2014" name="Genome Biol. Evol.">
        <title>Acetic acid bacteria genomes reveal functional traits for adaptation to life in insect guts.</title>
        <authorList>
            <person name="Chouaia B."/>
            <person name="Gaiarsa S."/>
            <person name="Crotti E."/>
            <person name="Comandatore F."/>
            <person name="Degli Esposti M."/>
            <person name="Ricci I."/>
            <person name="Alma A."/>
            <person name="Favia G."/>
            <person name="Bandi C."/>
            <person name="Daffonchio D."/>
        </authorList>
    </citation>
    <scope>NUCLEOTIDE SEQUENCE [LARGE SCALE GENOMIC DNA]</scope>
    <source>
        <strain evidence="2 3">SF2.1</strain>
    </source>
</reference>
<comment type="caution">
    <text evidence="2">The sequence shown here is derived from an EMBL/GenBank/DDBJ whole genome shotgun (WGS) entry which is preliminary data.</text>
</comment>
<feature type="transmembrane region" description="Helical" evidence="1">
    <location>
        <begin position="64"/>
        <end position="85"/>
    </location>
</feature>
<keyword evidence="1" id="KW-0812">Transmembrane</keyword>
<feature type="transmembrane region" description="Helical" evidence="1">
    <location>
        <begin position="21"/>
        <end position="44"/>
    </location>
</feature>
<sequence>MKKISFSDAGRLMRESFRLGFLNRADVLTLSGGLIIASCLFAAIRQMNWPDGISGHGISAHFEPLMLGGLDTIAMWFLTLTVTRASLTPWQGVSLWRLDRGALQSLGVNVIVQGLPTVLTLLVASSLSDYVNGNAGFSAKAGGMLFLCLLGAFWIWLIVRCLMMSYVAWESGHAGFRIRRSFEAMKGYVWSYVFWNVVMAIPFALATVLVEKITASSPPGTYLIAGCLVVATLTAAAHHVVSRSFDLRFFQALALDRPEQTGTSNLFGHS</sequence>
<dbReference type="AlphaFoldDB" id="A0A060QHL8"/>
<dbReference type="EMBL" id="CBLX010000023">
    <property type="protein sequence ID" value="CDG40654.1"/>
    <property type="molecule type" value="Genomic_DNA"/>
</dbReference>
<proteinExistence type="predicted"/>
<feature type="transmembrane region" description="Helical" evidence="1">
    <location>
        <begin position="106"/>
        <end position="124"/>
    </location>
</feature>
<gene>
    <name evidence="2" type="ORF">ASAP_2609</name>
</gene>